<evidence type="ECO:0000313" key="4">
    <source>
        <dbReference type="EMBL" id="BCB88749.1"/>
    </source>
</evidence>
<dbReference type="InterPro" id="IPR026891">
    <property type="entry name" value="Fn3-like"/>
</dbReference>
<dbReference type="AlphaFoldDB" id="A0A6F8YRR0"/>
<protein>
    <submittedName>
        <fullName evidence="4">Glycosyl hydrolase</fullName>
    </submittedName>
</protein>
<dbReference type="PANTHER" id="PTHR42715">
    <property type="entry name" value="BETA-GLUCOSIDASE"/>
    <property type="match status" value="1"/>
</dbReference>
<evidence type="ECO:0000256" key="1">
    <source>
        <dbReference type="ARBA" id="ARBA00005336"/>
    </source>
</evidence>
<dbReference type="InterPro" id="IPR013783">
    <property type="entry name" value="Ig-like_fold"/>
</dbReference>
<keyword evidence="2 4" id="KW-0378">Hydrolase</keyword>
<dbReference type="SMART" id="SM01217">
    <property type="entry name" value="Fn3_like"/>
    <property type="match status" value="1"/>
</dbReference>
<evidence type="ECO:0000313" key="5">
    <source>
        <dbReference type="Proteomes" id="UP000503011"/>
    </source>
</evidence>
<dbReference type="Pfam" id="PF01915">
    <property type="entry name" value="Glyco_hydro_3_C"/>
    <property type="match status" value="1"/>
</dbReference>
<evidence type="ECO:0000256" key="2">
    <source>
        <dbReference type="ARBA" id="ARBA00022801"/>
    </source>
</evidence>
<comment type="similarity">
    <text evidence="1">Belongs to the glycosyl hydrolase 3 family.</text>
</comment>
<dbReference type="InterPro" id="IPR002772">
    <property type="entry name" value="Glyco_hydro_3_C"/>
</dbReference>
<accession>A0A6F8YRR0</accession>
<organism evidence="4 5">
    <name type="scientific">Phytohabitans suffuscus</name>
    <dbReference type="NCBI Taxonomy" id="624315"/>
    <lineage>
        <taxon>Bacteria</taxon>
        <taxon>Bacillati</taxon>
        <taxon>Actinomycetota</taxon>
        <taxon>Actinomycetes</taxon>
        <taxon>Micromonosporales</taxon>
        <taxon>Micromonosporaceae</taxon>
    </lineage>
</organism>
<dbReference type="GO" id="GO:0004553">
    <property type="term" value="F:hydrolase activity, hydrolyzing O-glycosyl compounds"/>
    <property type="evidence" value="ECO:0007669"/>
    <property type="project" value="InterPro"/>
</dbReference>
<dbReference type="RefSeq" id="WP_197946032.1">
    <property type="nucleotide sequence ID" value="NZ_AP022871.1"/>
</dbReference>
<gene>
    <name evidence="4" type="ORF">Psuf_060620</name>
</gene>
<dbReference type="SUPFAM" id="SSF52279">
    <property type="entry name" value="Beta-D-glucan exohydrolase, C-terminal domain"/>
    <property type="match status" value="1"/>
</dbReference>
<dbReference type="InterPro" id="IPR036962">
    <property type="entry name" value="Glyco_hydro_3_N_sf"/>
</dbReference>
<dbReference type="Proteomes" id="UP000503011">
    <property type="component" value="Chromosome"/>
</dbReference>
<proteinExistence type="inferred from homology"/>
<dbReference type="Gene3D" id="2.60.120.260">
    <property type="entry name" value="Galactose-binding domain-like"/>
    <property type="match status" value="1"/>
</dbReference>
<dbReference type="KEGG" id="psuu:Psuf_060620"/>
<sequence length="813" mass="86593">MKPALETLLARLSLEEKVMLLTGRDFWSTHALPRIGLRPIVFSDGPSGIRGQTWDERDPSVSLPSPTALAATWDRRIAFAYGRVLAGEARRKGVHVVLGPTINMQRTPGGGRHFEAFSEDPVLTGELGAAYVAGIQEHGIGATPKHYLCNDFETDRYTVDVRVAERALREVYLLAFEVAVTRAGAWLVMSAYNSVNGVTASENELLETPLNSQWGFDGVVIGDWTGVRSLESARHAQDLAMPGPDGPWGDALVKAVRAGDIAEAVVDRKVLRLLRLAARLGRLDGFAPAPRSTLSTVDPSGFAREAAADGAVLLANRGVLPVDPAGVRRVLVVGHAARHPRIQGGGSATVLPDRVVTPLEGIRAAFPDAQVDYLPGPLVEDGLTVLAPHEMTNPATGGPGVHARFLDADGARIHVEERRSSDLVWFGGDAPIERAATLELTTRYRPDVTGEIRFGVSTVGRVRIEVDGAPVFDRVIEPVGTDLGAALLAAPVESVALPVEAGRAVDLRLTHTPRRAETGLRGALGVRFGLLPAAADDDRLIADAVAAARDADLVVAVVGTKKQLEAEGHDRTTLALPGRQDDLVSALAAANPRTVAVVNCGAPVLLPWAGEAGAVLQMWFGGQEMGAALGDLVTGAAEPGGRLPTTWPARQRDVPIFLVEPVDGRVAYDEGVHVGYRNWLRHGRTPAFPFGHGLGYTTWEIRGLSAPQRVHPDPAARLTVAVEVTNTGGRAGKQVVQVYAARPDSTVERPRTWLAGFGTVRLDGGQSAVVDVEVPVRTFAHWAGGWRFEPGDFELAAGFSSADRAHRTSVRVG</sequence>
<dbReference type="EMBL" id="AP022871">
    <property type="protein sequence ID" value="BCB88749.1"/>
    <property type="molecule type" value="Genomic_DNA"/>
</dbReference>
<dbReference type="GO" id="GO:0005975">
    <property type="term" value="P:carbohydrate metabolic process"/>
    <property type="evidence" value="ECO:0007669"/>
    <property type="project" value="InterPro"/>
</dbReference>
<reference evidence="4 5" key="2">
    <citation type="submission" date="2020-03" db="EMBL/GenBank/DDBJ databases">
        <authorList>
            <person name="Ichikawa N."/>
            <person name="Kimura A."/>
            <person name="Kitahashi Y."/>
            <person name="Uohara A."/>
        </authorList>
    </citation>
    <scope>NUCLEOTIDE SEQUENCE [LARGE SCALE GENOMIC DNA]</scope>
    <source>
        <strain evidence="4 5">NBRC 105367</strain>
    </source>
</reference>
<feature type="domain" description="PA14" evidence="3">
    <location>
        <begin position="396"/>
        <end position="545"/>
    </location>
</feature>
<dbReference type="Gene3D" id="3.20.20.300">
    <property type="entry name" value="Glycoside hydrolase, family 3, N-terminal domain"/>
    <property type="match status" value="1"/>
</dbReference>
<dbReference type="InterPro" id="IPR001764">
    <property type="entry name" value="Glyco_hydro_3_N"/>
</dbReference>
<dbReference type="InterPro" id="IPR017853">
    <property type="entry name" value="GH"/>
</dbReference>
<dbReference type="InterPro" id="IPR037524">
    <property type="entry name" value="PA14/GLEYA"/>
</dbReference>
<dbReference type="SUPFAM" id="SSF56988">
    <property type="entry name" value="Anthrax protective antigen"/>
    <property type="match status" value="1"/>
</dbReference>
<dbReference type="PRINTS" id="PR00133">
    <property type="entry name" value="GLHYDRLASE3"/>
</dbReference>
<dbReference type="PANTHER" id="PTHR42715:SF10">
    <property type="entry name" value="BETA-GLUCOSIDASE"/>
    <property type="match status" value="1"/>
</dbReference>
<dbReference type="PROSITE" id="PS51820">
    <property type="entry name" value="PA14"/>
    <property type="match status" value="1"/>
</dbReference>
<dbReference type="Pfam" id="PF00933">
    <property type="entry name" value="Glyco_hydro_3"/>
    <property type="match status" value="1"/>
</dbReference>
<dbReference type="SUPFAM" id="SSF51445">
    <property type="entry name" value="(Trans)glycosidases"/>
    <property type="match status" value="1"/>
</dbReference>
<name>A0A6F8YRR0_9ACTN</name>
<dbReference type="InterPro" id="IPR050288">
    <property type="entry name" value="Cellulose_deg_GH3"/>
</dbReference>
<dbReference type="Pfam" id="PF14310">
    <property type="entry name" value="Fn3-like"/>
    <property type="match status" value="1"/>
</dbReference>
<reference evidence="4 5" key="1">
    <citation type="submission" date="2020-03" db="EMBL/GenBank/DDBJ databases">
        <title>Whole genome shotgun sequence of Phytohabitans suffuscus NBRC 105367.</title>
        <authorList>
            <person name="Komaki H."/>
            <person name="Tamura T."/>
        </authorList>
    </citation>
    <scope>NUCLEOTIDE SEQUENCE [LARGE SCALE GENOMIC DNA]</scope>
    <source>
        <strain evidence="4 5">NBRC 105367</strain>
    </source>
</reference>
<dbReference type="Gene3D" id="3.40.50.1700">
    <property type="entry name" value="Glycoside hydrolase family 3 C-terminal domain"/>
    <property type="match status" value="1"/>
</dbReference>
<dbReference type="Gene3D" id="2.60.40.10">
    <property type="entry name" value="Immunoglobulins"/>
    <property type="match status" value="1"/>
</dbReference>
<keyword evidence="5" id="KW-1185">Reference proteome</keyword>
<dbReference type="InterPro" id="IPR036881">
    <property type="entry name" value="Glyco_hydro_3_C_sf"/>
</dbReference>
<evidence type="ECO:0000259" key="3">
    <source>
        <dbReference type="PROSITE" id="PS51820"/>
    </source>
</evidence>